<evidence type="ECO:0000313" key="1">
    <source>
        <dbReference type="EMBL" id="GAJ19933.1"/>
    </source>
</evidence>
<dbReference type="AlphaFoldDB" id="X1UR16"/>
<dbReference type="EMBL" id="BARW01038031">
    <property type="protein sequence ID" value="GAJ19933.1"/>
    <property type="molecule type" value="Genomic_DNA"/>
</dbReference>
<sequence length="84" mass="9588">YYFTGAPSLPTGVYEFEVDYSFWPLTRGASVEFQRHLNAGEKVTGLVEWLADRGWAKENYRIVYDWSLYIYAPDGGEATPSVIV</sequence>
<feature type="non-terminal residue" evidence="1">
    <location>
        <position position="1"/>
    </location>
</feature>
<reference evidence="1" key="1">
    <citation type="journal article" date="2014" name="Front. Microbiol.">
        <title>High frequency of phylogenetically diverse reductive dehalogenase-homologous genes in deep subseafloor sedimentary metagenomes.</title>
        <authorList>
            <person name="Kawai M."/>
            <person name="Futagami T."/>
            <person name="Toyoda A."/>
            <person name="Takaki Y."/>
            <person name="Nishi S."/>
            <person name="Hori S."/>
            <person name="Arai W."/>
            <person name="Tsubouchi T."/>
            <person name="Morono Y."/>
            <person name="Uchiyama I."/>
            <person name="Ito T."/>
            <person name="Fujiyama A."/>
            <person name="Inagaki F."/>
            <person name="Takami H."/>
        </authorList>
    </citation>
    <scope>NUCLEOTIDE SEQUENCE</scope>
    <source>
        <strain evidence="1">Expedition CK06-06</strain>
    </source>
</reference>
<organism evidence="1">
    <name type="scientific">marine sediment metagenome</name>
    <dbReference type="NCBI Taxonomy" id="412755"/>
    <lineage>
        <taxon>unclassified sequences</taxon>
        <taxon>metagenomes</taxon>
        <taxon>ecological metagenomes</taxon>
    </lineage>
</organism>
<comment type="caution">
    <text evidence="1">The sequence shown here is derived from an EMBL/GenBank/DDBJ whole genome shotgun (WGS) entry which is preliminary data.</text>
</comment>
<accession>X1UR16</accession>
<name>X1UR16_9ZZZZ</name>
<proteinExistence type="predicted"/>
<protein>
    <submittedName>
        <fullName evidence="1">Uncharacterized protein</fullName>
    </submittedName>
</protein>
<gene>
    <name evidence="1" type="ORF">S12H4_58519</name>
</gene>